<evidence type="ECO:0000313" key="2">
    <source>
        <dbReference type="Proteomes" id="UP000026915"/>
    </source>
</evidence>
<proteinExistence type="predicted"/>
<sequence>MVFVIGDQWIAKSGFTRDMGFIRSSLDTIYYFHLRIPKLVQYREANVSGASGEDGVMSLSLDMLTRKQGNRLYSDVVVFVSNGAKFVGLVLLSAMMMEMLSQLVPTVKSMVLVQRWRSSWPCHGPCHVASQRMLEFIMC</sequence>
<organism evidence="1 2">
    <name type="scientific">Theobroma cacao</name>
    <name type="common">Cacao</name>
    <name type="synonym">Cocoa</name>
    <dbReference type="NCBI Taxonomy" id="3641"/>
    <lineage>
        <taxon>Eukaryota</taxon>
        <taxon>Viridiplantae</taxon>
        <taxon>Streptophyta</taxon>
        <taxon>Embryophyta</taxon>
        <taxon>Tracheophyta</taxon>
        <taxon>Spermatophyta</taxon>
        <taxon>Magnoliopsida</taxon>
        <taxon>eudicotyledons</taxon>
        <taxon>Gunneridae</taxon>
        <taxon>Pentapetalae</taxon>
        <taxon>rosids</taxon>
        <taxon>malvids</taxon>
        <taxon>Malvales</taxon>
        <taxon>Malvaceae</taxon>
        <taxon>Byttnerioideae</taxon>
        <taxon>Theobroma</taxon>
    </lineage>
</organism>
<evidence type="ECO:0000313" key="1">
    <source>
        <dbReference type="EMBL" id="EOY19714.1"/>
    </source>
</evidence>
<protein>
    <submittedName>
        <fullName evidence="1">Uncharacterized protein</fullName>
    </submittedName>
</protein>
<dbReference type="Gramene" id="EOY19714">
    <property type="protein sequence ID" value="EOY19714"/>
    <property type="gene ID" value="TCM_045020"/>
</dbReference>
<dbReference type="HOGENOM" id="CLU_1848695_0_0_1"/>
<dbReference type="InParanoid" id="A0A061FY52"/>
<dbReference type="EMBL" id="CM001888">
    <property type="protein sequence ID" value="EOY19714.1"/>
    <property type="molecule type" value="Genomic_DNA"/>
</dbReference>
<accession>A0A061FY52</accession>
<dbReference type="AlphaFoldDB" id="A0A061FY52"/>
<reference evidence="1 2" key="1">
    <citation type="journal article" date="2013" name="Genome Biol.">
        <title>The genome sequence of the most widely cultivated cacao type and its use to identify candidate genes regulating pod color.</title>
        <authorList>
            <person name="Motamayor J.C."/>
            <person name="Mockaitis K."/>
            <person name="Schmutz J."/>
            <person name="Haiminen N."/>
            <person name="Iii D.L."/>
            <person name="Cornejo O."/>
            <person name="Findley S.D."/>
            <person name="Zheng P."/>
            <person name="Utro F."/>
            <person name="Royaert S."/>
            <person name="Saski C."/>
            <person name="Jenkins J."/>
            <person name="Podicheti R."/>
            <person name="Zhao M."/>
            <person name="Scheffler B.E."/>
            <person name="Stack J.C."/>
            <person name="Feltus F.A."/>
            <person name="Mustiga G.M."/>
            <person name="Amores F."/>
            <person name="Phillips W."/>
            <person name="Marelli J.P."/>
            <person name="May G.D."/>
            <person name="Shapiro H."/>
            <person name="Ma J."/>
            <person name="Bustamante C.D."/>
            <person name="Schnell R.J."/>
            <person name="Main D."/>
            <person name="Gilbert D."/>
            <person name="Parida L."/>
            <person name="Kuhn D.N."/>
        </authorList>
    </citation>
    <scope>NUCLEOTIDE SEQUENCE [LARGE SCALE GENOMIC DNA]</scope>
    <source>
        <strain evidence="2">cv. Matina 1-6</strain>
    </source>
</reference>
<dbReference type="Proteomes" id="UP000026915">
    <property type="component" value="Chromosome 10"/>
</dbReference>
<gene>
    <name evidence="1" type="ORF">TCM_045020</name>
</gene>
<keyword evidence="2" id="KW-1185">Reference proteome</keyword>
<name>A0A061FY52_THECC</name>